<keyword evidence="1" id="KW-0540">Nuclease</keyword>
<keyword evidence="5" id="KW-1015">Disulfide bond</keyword>
<dbReference type="GO" id="GO:0016788">
    <property type="term" value="F:hydrolase activity, acting on ester bonds"/>
    <property type="evidence" value="ECO:0007669"/>
    <property type="project" value="InterPro"/>
</dbReference>
<keyword evidence="3" id="KW-0255">Endonuclease</keyword>
<dbReference type="GO" id="GO:0046872">
    <property type="term" value="F:metal ion binding"/>
    <property type="evidence" value="ECO:0007669"/>
    <property type="project" value="UniProtKB-KW"/>
</dbReference>
<evidence type="ECO:0000256" key="5">
    <source>
        <dbReference type="ARBA" id="ARBA00023157"/>
    </source>
</evidence>
<sequence length="302" mass="34960">MGQRVGRNSFQLRLPRLLKRNVYLEQSVTFKKVLLVCAVLSISPKAFSWGKTGHRIVAEIAQRNLNTDAQKGVKDLLGVEDLSRVATFSDEIRSNKAFDYTAPWHYASIPTGKTYFDQKRSKDGDVIEGLFRMEETLRDPKKSKEDKAFALKFMVHMMGDLHQPLHVGIAEDRGGNTVRLRWFKGETNLHAIWDESIVDFEQLSYTEYSTYLNHFTSDEKKDYSKGTFLDWAKESQDLRGLVYDTGGSENLTYEYHFRMKPTMELRLRQAGIRLASLLNSIFKNEKLPKEYEALRQKVKDNI</sequence>
<dbReference type="AlphaFoldDB" id="A0A2K9NSK2"/>
<dbReference type="GO" id="GO:0004519">
    <property type="term" value="F:endonuclease activity"/>
    <property type="evidence" value="ECO:0007669"/>
    <property type="project" value="UniProtKB-KW"/>
</dbReference>
<dbReference type="Proteomes" id="UP000235584">
    <property type="component" value="Chromosome"/>
</dbReference>
<reference evidence="7 8" key="1">
    <citation type="submission" date="2018-01" db="EMBL/GenBank/DDBJ databases">
        <title>Complete genome sequence of Bacteriovorax stolpii DSM12778.</title>
        <authorList>
            <person name="Tang B."/>
            <person name="Chang J."/>
        </authorList>
    </citation>
    <scope>NUCLEOTIDE SEQUENCE [LARGE SCALE GENOMIC DNA]</scope>
    <source>
        <strain evidence="7 8">DSM 12778</strain>
    </source>
</reference>
<name>A0A2K9NSK2_BACTC</name>
<dbReference type="Gene3D" id="1.10.575.10">
    <property type="entry name" value="P1 Nuclease"/>
    <property type="match status" value="1"/>
</dbReference>
<evidence type="ECO:0000256" key="3">
    <source>
        <dbReference type="ARBA" id="ARBA00022759"/>
    </source>
</evidence>
<dbReference type="PANTHER" id="PTHR33146:SF26">
    <property type="entry name" value="ENDONUCLEASE 4"/>
    <property type="match status" value="1"/>
</dbReference>
<dbReference type="GO" id="GO:0006308">
    <property type="term" value="P:DNA catabolic process"/>
    <property type="evidence" value="ECO:0007669"/>
    <property type="project" value="InterPro"/>
</dbReference>
<keyword evidence="2" id="KW-0479">Metal-binding</keyword>
<accession>A0A2K9NSK2</accession>
<evidence type="ECO:0000256" key="1">
    <source>
        <dbReference type="ARBA" id="ARBA00022722"/>
    </source>
</evidence>
<dbReference type="KEGG" id="bsto:C0V70_10215"/>
<dbReference type="EMBL" id="CP025704">
    <property type="protein sequence ID" value="AUN98472.1"/>
    <property type="molecule type" value="Genomic_DNA"/>
</dbReference>
<dbReference type="GO" id="GO:0003676">
    <property type="term" value="F:nucleic acid binding"/>
    <property type="evidence" value="ECO:0007669"/>
    <property type="project" value="InterPro"/>
</dbReference>
<evidence type="ECO:0000256" key="4">
    <source>
        <dbReference type="ARBA" id="ARBA00022801"/>
    </source>
</evidence>
<dbReference type="Pfam" id="PF02265">
    <property type="entry name" value="S1-P1_nuclease"/>
    <property type="match status" value="1"/>
</dbReference>
<keyword evidence="4" id="KW-0378">Hydrolase</keyword>
<dbReference type="InterPro" id="IPR008947">
    <property type="entry name" value="PLipase_C/P1_nuclease_dom_sf"/>
</dbReference>
<dbReference type="SUPFAM" id="SSF48537">
    <property type="entry name" value="Phospholipase C/P1 nuclease"/>
    <property type="match status" value="1"/>
</dbReference>
<organism evidence="7 8">
    <name type="scientific">Bacteriovorax stolpii</name>
    <name type="common">Bdellovibrio stolpii</name>
    <dbReference type="NCBI Taxonomy" id="960"/>
    <lineage>
        <taxon>Bacteria</taxon>
        <taxon>Pseudomonadati</taxon>
        <taxon>Bdellovibrionota</taxon>
        <taxon>Bacteriovoracia</taxon>
        <taxon>Bacteriovoracales</taxon>
        <taxon>Bacteriovoracaceae</taxon>
        <taxon>Bacteriovorax</taxon>
    </lineage>
</organism>
<evidence type="ECO:0000313" key="8">
    <source>
        <dbReference type="Proteomes" id="UP000235584"/>
    </source>
</evidence>
<keyword evidence="6" id="KW-0325">Glycoprotein</keyword>
<dbReference type="InterPro" id="IPR003154">
    <property type="entry name" value="S1/P1nuclease"/>
</dbReference>
<proteinExistence type="predicted"/>
<keyword evidence="8" id="KW-1185">Reference proteome</keyword>
<protein>
    <submittedName>
        <fullName evidence="7">S1/P1 Nuclease</fullName>
    </submittedName>
</protein>
<dbReference type="PANTHER" id="PTHR33146">
    <property type="entry name" value="ENDONUCLEASE 4"/>
    <property type="match status" value="1"/>
</dbReference>
<dbReference type="CDD" id="cd11010">
    <property type="entry name" value="S1-P1_nuclease"/>
    <property type="match status" value="1"/>
</dbReference>
<gene>
    <name evidence="7" type="ORF">C0V70_10215</name>
</gene>
<evidence type="ECO:0000313" key="7">
    <source>
        <dbReference type="EMBL" id="AUN98472.1"/>
    </source>
</evidence>
<evidence type="ECO:0000256" key="2">
    <source>
        <dbReference type="ARBA" id="ARBA00022723"/>
    </source>
</evidence>
<evidence type="ECO:0000256" key="6">
    <source>
        <dbReference type="ARBA" id="ARBA00023180"/>
    </source>
</evidence>